<dbReference type="EMBL" id="FZOC01000003">
    <property type="protein sequence ID" value="SNR91432.1"/>
    <property type="molecule type" value="Genomic_DNA"/>
</dbReference>
<dbReference type="Proteomes" id="UP000198324">
    <property type="component" value="Unassembled WGS sequence"/>
</dbReference>
<sequence>MSLLSFIPIIGAAAQKLIDLIPDPNARAKAAEEYQREVLAIAAKAEADQRDINKAEAQHASIFVSGWRPAIGWVCAAALGFQYLLRPLLCWAGGVWWPDLPPLPGLDANLWELMFGMLGLGSLRTFEKSKGVAK</sequence>
<dbReference type="InterPro" id="IPR021497">
    <property type="entry name" value="GTA_holin_3TM"/>
</dbReference>
<reference evidence="1 2" key="1">
    <citation type="submission" date="2017-06" db="EMBL/GenBank/DDBJ databases">
        <authorList>
            <person name="Kim H.J."/>
            <person name="Triplett B.A."/>
        </authorList>
    </citation>
    <scope>NUCLEOTIDE SEQUENCE [LARGE SCALE GENOMIC DNA]</scope>
    <source>
        <strain evidence="1 2">DSM 13116</strain>
    </source>
</reference>
<evidence type="ECO:0000313" key="1">
    <source>
        <dbReference type="EMBL" id="SNR91432.1"/>
    </source>
</evidence>
<accession>A0A239A7L8</accession>
<dbReference type="Pfam" id="PF11351">
    <property type="entry name" value="GTA_holin_3TM"/>
    <property type="match status" value="1"/>
</dbReference>
<dbReference type="RefSeq" id="WP_089274028.1">
    <property type="nucleotide sequence ID" value="NZ_FZOC01000003.1"/>
</dbReference>
<name>A0A239A7L8_9BACT</name>
<dbReference type="OrthoDB" id="1433389at2"/>
<keyword evidence="2" id="KW-1185">Reference proteome</keyword>
<proteinExistence type="predicted"/>
<evidence type="ECO:0000313" key="2">
    <source>
        <dbReference type="Proteomes" id="UP000198324"/>
    </source>
</evidence>
<gene>
    <name evidence="1" type="ORF">SAMN04488503_1882</name>
</gene>
<protein>
    <submittedName>
        <fullName evidence="1">Holin of 3TMs, for gene-transfer release</fullName>
    </submittedName>
</protein>
<organism evidence="1 2">
    <name type="scientific">Humidesulfovibrio mexicanus</name>
    <dbReference type="NCBI Taxonomy" id="147047"/>
    <lineage>
        <taxon>Bacteria</taxon>
        <taxon>Pseudomonadati</taxon>
        <taxon>Thermodesulfobacteriota</taxon>
        <taxon>Desulfovibrionia</taxon>
        <taxon>Desulfovibrionales</taxon>
        <taxon>Desulfovibrionaceae</taxon>
        <taxon>Humidesulfovibrio</taxon>
    </lineage>
</organism>
<dbReference type="AlphaFoldDB" id="A0A239A7L8"/>